<dbReference type="PANTHER" id="PTHR12242:SF49">
    <property type="entry name" value="HEADBUTT, ISOFORM E"/>
    <property type="match status" value="1"/>
</dbReference>
<dbReference type="GO" id="GO:0016020">
    <property type="term" value="C:membrane"/>
    <property type="evidence" value="ECO:0007669"/>
    <property type="project" value="TreeGrafter"/>
</dbReference>
<feature type="transmembrane region" description="Helical" evidence="1">
    <location>
        <begin position="185"/>
        <end position="206"/>
    </location>
</feature>
<feature type="transmembrane region" description="Helical" evidence="1">
    <location>
        <begin position="213"/>
        <end position="233"/>
    </location>
</feature>
<dbReference type="RefSeq" id="XP_011498753.1">
    <property type="nucleotide sequence ID" value="XM_011500451.1"/>
</dbReference>
<dbReference type="PANTHER" id="PTHR12242">
    <property type="entry name" value="OS02G0130600 PROTEIN-RELATED"/>
    <property type="match status" value="1"/>
</dbReference>
<proteinExistence type="predicted"/>
<organism evidence="2 3">
    <name type="scientific">Ceratosolen solmsi marchali</name>
    <dbReference type="NCBI Taxonomy" id="326594"/>
    <lineage>
        <taxon>Eukaryota</taxon>
        <taxon>Metazoa</taxon>
        <taxon>Ecdysozoa</taxon>
        <taxon>Arthropoda</taxon>
        <taxon>Hexapoda</taxon>
        <taxon>Insecta</taxon>
        <taxon>Pterygota</taxon>
        <taxon>Neoptera</taxon>
        <taxon>Endopterygota</taxon>
        <taxon>Hymenoptera</taxon>
        <taxon>Apocrita</taxon>
        <taxon>Proctotrupomorpha</taxon>
        <taxon>Chalcidoidea</taxon>
        <taxon>Agaonidae</taxon>
        <taxon>Agaoninae</taxon>
        <taxon>Ceratosolen</taxon>
    </lineage>
</organism>
<feature type="transmembrane region" description="Helical" evidence="1">
    <location>
        <begin position="74"/>
        <end position="92"/>
    </location>
</feature>
<name>A0AAJ6YIL9_9HYME</name>
<dbReference type="Pfam" id="PF21534">
    <property type="entry name" value="Rost"/>
    <property type="match status" value="1"/>
</dbReference>
<gene>
    <name evidence="3" type="primary">LOC105362911</name>
</gene>
<dbReference type="GeneID" id="105362911"/>
<keyword evidence="1" id="KW-0812">Transmembrane</keyword>
<dbReference type="AlphaFoldDB" id="A0AAJ6YIL9"/>
<keyword evidence="1" id="KW-1133">Transmembrane helix</keyword>
<evidence type="ECO:0000313" key="2">
    <source>
        <dbReference type="Proteomes" id="UP000695007"/>
    </source>
</evidence>
<sequence length="316" mass="37112">MPGYRREDEGPRTKQHGWEAASVLCGRRAMVKKVWCRELFGKFLQVRYEPTQARYFSEPKCQDTVRLWYLAYRYLIFCLWLLIILCSVFEIGSVNPLGLLEKWPIYLTNWDLILGLVQSFLACVLVTRRSRYQEQPGFDASSLYYGKLEKFYWFMYVVTSSLALGVTITYWALIHDPAIHHVDVLNILIHVANSLLMIVDLCVTSVPFEFRCFWWCPFFVNFYLIFSIVYYLAGGLDKNGQHRIYNILDWEKPIMTLLICAGGLTFLVITHCLLCILARLRNHVYERRRKPFVSDAKNVKNMGKEPTYTRKNESCV</sequence>
<reference evidence="3" key="1">
    <citation type="submission" date="2025-08" db="UniProtKB">
        <authorList>
            <consortium name="RefSeq"/>
        </authorList>
    </citation>
    <scope>IDENTIFICATION</scope>
</reference>
<accession>A0AAJ6YIL9</accession>
<dbReference type="KEGG" id="csol:105362911"/>
<feature type="transmembrane region" description="Helical" evidence="1">
    <location>
        <begin position="253"/>
        <end position="280"/>
    </location>
</feature>
<dbReference type="InterPro" id="IPR049352">
    <property type="entry name" value="Rost"/>
</dbReference>
<dbReference type="Proteomes" id="UP000695007">
    <property type="component" value="Unplaced"/>
</dbReference>
<feature type="transmembrane region" description="Helical" evidence="1">
    <location>
        <begin position="112"/>
        <end position="130"/>
    </location>
</feature>
<feature type="transmembrane region" description="Helical" evidence="1">
    <location>
        <begin position="151"/>
        <end position="173"/>
    </location>
</feature>
<keyword evidence="2" id="KW-1185">Reference proteome</keyword>
<evidence type="ECO:0000313" key="3">
    <source>
        <dbReference type="RefSeq" id="XP_011498753.1"/>
    </source>
</evidence>
<evidence type="ECO:0000256" key="1">
    <source>
        <dbReference type="SAM" id="Phobius"/>
    </source>
</evidence>
<keyword evidence="1" id="KW-0472">Membrane</keyword>
<protein>
    <submittedName>
        <fullName evidence="3">Protein rolling stone-like isoform X1</fullName>
    </submittedName>
</protein>